<dbReference type="SUPFAM" id="SSF56204">
    <property type="entry name" value="Hect, E3 ligase catalytic domain"/>
    <property type="match status" value="1"/>
</dbReference>
<feature type="non-terminal residue" evidence="8">
    <location>
        <position position="1"/>
    </location>
</feature>
<dbReference type="InterPro" id="IPR000569">
    <property type="entry name" value="HECT_dom"/>
</dbReference>
<keyword evidence="5 6" id="KW-0833">Ubl conjugation pathway</keyword>
<dbReference type="PANTHER" id="PTHR11254">
    <property type="entry name" value="HECT DOMAIN UBIQUITIN-PROTEIN LIGASE"/>
    <property type="match status" value="1"/>
</dbReference>
<dbReference type="PROSITE" id="PS50237">
    <property type="entry name" value="HECT"/>
    <property type="match status" value="1"/>
</dbReference>
<proteinExistence type="predicted"/>
<accession>A0AA35RK50</accession>
<comment type="caution">
    <text evidence="6">Lacks conserved residue(s) required for the propagation of feature annotation.</text>
</comment>
<name>A0AA35RK50_GEOBA</name>
<dbReference type="Proteomes" id="UP001174909">
    <property type="component" value="Unassembled WGS sequence"/>
</dbReference>
<evidence type="ECO:0000313" key="8">
    <source>
        <dbReference type="EMBL" id="CAI8013010.1"/>
    </source>
</evidence>
<dbReference type="AlphaFoldDB" id="A0AA35RK50"/>
<dbReference type="InterPro" id="IPR050409">
    <property type="entry name" value="E3_ubiq-protein_ligase"/>
</dbReference>
<evidence type="ECO:0000256" key="3">
    <source>
        <dbReference type="ARBA" id="ARBA00012485"/>
    </source>
</evidence>
<evidence type="ECO:0000256" key="6">
    <source>
        <dbReference type="PROSITE-ProRule" id="PRU00104"/>
    </source>
</evidence>
<dbReference type="GO" id="GO:0006511">
    <property type="term" value="P:ubiquitin-dependent protein catabolic process"/>
    <property type="evidence" value="ECO:0007669"/>
    <property type="project" value="TreeGrafter"/>
</dbReference>
<evidence type="ECO:0000256" key="2">
    <source>
        <dbReference type="ARBA" id="ARBA00004906"/>
    </source>
</evidence>
<comment type="caution">
    <text evidence="8">The sequence shown here is derived from an EMBL/GenBank/DDBJ whole genome shotgun (WGS) entry which is preliminary data.</text>
</comment>
<evidence type="ECO:0000313" key="9">
    <source>
        <dbReference type="Proteomes" id="UP001174909"/>
    </source>
</evidence>
<dbReference type="GO" id="GO:0061630">
    <property type="term" value="F:ubiquitin protein ligase activity"/>
    <property type="evidence" value="ECO:0007669"/>
    <property type="project" value="UniProtKB-EC"/>
</dbReference>
<dbReference type="Pfam" id="PF00632">
    <property type="entry name" value="HECT"/>
    <property type="match status" value="1"/>
</dbReference>
<reference evidence="8" key="1">
    <citation type="submission" date="2023-03" db="EMBL/GenBank/DDBJ databases">
        <authorList>
            <person name="Steffen K."/>
            <person name="Cardenas P."/>
        </authorList>
    </citation>
    <scope>NUCLEOTIDE SEQUENCE</scope>
</reference>
<dbReference type="EC" id="2.3.2.26" evidence="3"/>
<dbReference type="InterPro" id="IPR035983">
    <property type="entry name" value="Hect_E3_ubiquitin_ligase"/>
</dbReference>
<keyword evidence="4" id="KW-0808">Transferase</keyword>
<sequence length="222" mass="25225">MCSLVTRQRPFTVLQRESFEGRLACFRDEVARSLQRSLFFMKHMIRVNRSEILESALVHRVALRQGQIVVSFEGESGIDVGGMSREYFQLLSQELVNPQYALFHSSNGLHRPSPHSSVNPSHLSYFTFCGEVLARMLCDNYQTCVRFTPAVYKFLLGGEECTLSDLKAEDPILLEGLMEVARCQSEESLGQLVTNFTTTFSRFGSLETVELERGGHMRRVTL</sequence>
<evidence type="ECO:0000256" key="1">
    <source>
        <dbReference type="ARBA" id="ARBA00000885"/>
    </source>
</evidence>
<dbReference type="GO" id="GO:0005737">
    <property type="term" value="C:cytoplasm"/>
    <property type="evidence" value="ECO:0007669"/>
    <property type="project" value="TreeGrafter"/>
</dbReference>
<dbReference type="Gene3D" id="3.30.2160.10">
    <property type="entry name" value="Hect, E3 ligase catalytic domain"/>
    <property type="match status" value="1"/>
</dbReference>
<evidence type="ECO:0000259" key="7">
    <source>
        <dbReference type="PROSITE" id="PS50237"/>
    </source>
</evidence>
<evidence type="ECO:0000256" key="5">
    <source>
        <dbReference type="ARBA" id="ARBA00022786"/>
    </source>
</evidence>
<protein>
    <recommendedName>
        <fullName evidence="3">HECT-type E3 ubiquitin transferase</fullName>
        <ecNumber evidence="3">2.3.2.26</ecNumber>
    </recommendedName>
</protein>
<dbReference type="GO" id="GO:0000209">
    <property type="term" value="P:protein polyubiquitination"/>
    <property type="evidence" value="ECO:0007669"/>
    <property type="project" value="TreeGrafter"/>
</dbReference>
<keyword evidence="9" id="KW-1185">Reference proteome</keyword>
<organism evidence="8 9">
    <name type="scientific">Geodia barretti</name>
    <name type="common">Barrett's horny sponge</name>
    <dbReference type="NCBI Taxonomy" id="519541"/>
    <lineage>
        <taxon>Eukaryota</taxon>
        <taxon>Metazoa</taxon>
        <taxon>Porifera</taxon>
        <taxon>Demospongiae</taxon>
        <taxon>Heteroscleromorpha</taxon>
        <taxon>Tetractinellida</taxon>
        <taxon>Astrophorina</taxon>
        <taxon>Geodiidae</taxon>
        <taxon>Geodia</taxon>
    </lineage>
</organism>
<gene>
    <name evidence="8" type="ORF">GBAR_LOCUS8296</name>
</gene>
<dbReference type="EMBL" id="CASHTH010001228">
    <property type="protein sequence ID" value="CAI8013010.1"/>
    <property type="molecule type" value="Genomic_DNA"/>
</dbReference>
<comment type="pathway">
    <text evidence="2">Protein modification; protein ubiquitination.</text>
</comment>
<dbReference type="Gene3D" id="3.90.1750.10">
    <property type="entry name" value="Hect, E3 ligase catalytic domains"/>
    <property type="match status" value="1"/>
</dbReference>
<comment type="catalytic activity">
    <reaction evidence="1">
        <text>S-ubiquitinyl-[E2 ubiquitin-conjugating enzyme]-L-cysteine + [acceptor protein]-L-lysine = [E2 ubiquitin-conjugating enzyme]-L-cysteine + N(6)-ubiquitinyl-[acceptor protein]-L-lysine.</text>
        <dbReference type="EC" id="2.3.2.26"/>
    </reaction>
</comment>
<feature type="domain" description="HECT" evidence="7">
    <location>
        <begin position="59"/>
        <end position="222"/>
    </location>
</feature>
<evidence type="ECO:0000256" key="4">
    <source>
        <dbReference type="ARBA" id="ARBA00022679"/>
    </source>
</evidence>
<dbReference type="PANTHER" id="PTHR11254:SF67">
    <property type="entry name" value="E3 UBIQUITIN-PROTEIN LIGASE HUWE1"/>
    <property type="match status" value="1"/>
</dbReference>